<dbReference type="GO" id="GO:0005886">
    <property type="term" value="C:plasma membrane"/>
    <property type="evidence" value="ECO:0007669"/>
    <property type="project" value="UniProtKB-SubCell"/>
</dbReference>
<dbReference type="PROSITE" id="PS50895">
    <property type="entry name" value="SURF1"/>
    <property type="match status" value="1"/>
</dbReference>
<name>A0AAJ2ETS3_9HYPH</name>
<feature type="transmembrane region" description="Helical" evidence="6">
    <location>
        <begin position="14"/>
        <end position="34"/>
    </location>
</feature>
<proteinExistence type="inferred from homology"/>
<keyword evidence="6" id="KW-1003">Cell membrane</keyword>
<reference evidence="7" key="1">
    <citation type="submission" date="2023-08" db="EMBL/GenBank/DDBJ databases">
        <title>Functional and genomic diversity of the sorghum phyllosphere microbiome.</title>
        <authorList>
            <person name="Shade A."/>
        </authorList>
    </citation>
    <scope>NUCLEOTIDE SEQUENCE</scope>
    <source>
        <strain evidence="7">SORGH_AS_0974</strain>
    </source>
</reference>
<evidence type="ECO:0000256" key="4">
    <source>
        <dbReference type="ARBA" id="ARBA00022989"/>
    </source>
</evidence>
<dbReference type="PANTHER" id="PTHR23427:SF2">
    <property type="entry name" value="SURFEIT LOCUS PROTEIN 1"/>
    <property type="match status" value="1"/>
</dbReference>
<protein>
    <recommendedName>
        <fullName evidence="6">SURF1-like protein</fullName>
    </recommendedName>
</protein>
<dbReference type="Proteomes" id="UP001255601">
    <property type="component" value="Unassembled WGS sequence"/>
</dbReference>
<organism evidence="7 8">
    <name type="scientific">Agrobacterium larrymoorei</name>
    <dbReference type="NCBI Taxonomy" id="160699"/>
    <lineage>
        <taxon>Bacteria</taxon>
        <taxon>Pseudomonadati</taxon>
        <taxon>Pseudomonadota</taxon>
        <taxon>Alphaproteobacteria</taxon>
        <taxon>Hyphomicrobiales</taxon>
        <taxon>Rhizobiaceae</taxon>
        <taxon>Rhizobium/Agrobacterium group</taxon>
        <taxon>Agrobacterium</taxon>
    </lineage>
</organism>
<dbReference type="CDD" id="cd06662">
    <property type="entry name" value="SURF1"/>
    <property type="match status" value="1"/>
</dbReference>
<dbReference type="InterPro" id="IPR002994">
    <property type="entry name" value="Surf1/Shy1"/>
</dbReference>
<keyword evidence="5 6" id="KW-0472">Membrane</keyword>
<evidence type="ECO:0000256" key="1">
    <source>
        <dbReference type="ARBA" id="ARBA00004370"/>
    </source>
</evidence>
<dbReference type="EMBL" id="JAVIZC010000003">
    <property type="protein sequence ID" value="MDR6104455.1"/>
    <property type="molecule type" value="Genomic_DNA"/>
</dbReference>
<evidence type="ECO:0000256" key="3">
    <source>
        <dbReference type="ARBA" id="ARBA00022692"/>
    </source>
</evidence>
<evidence type="ECO:0000256" key="6">
    <source>
        <dbReference type="RuleBase" id="RU363076"/>
    </source>
</evidence>
<dbReference type="PANTHER" id="PTHR23427">
    <property type="entry name" value="SURFEIT LOCUS PROTEIN"/>
    <property type="match status" value="1"/>
</dbReference>
<dbReference type="Pfam" id="PF02104">
    <property type="entry name" value="SURF1"/>
    <property type="match status" value="1"/>
</dbReference>
<evidence type="ECO:0000313" key="7">
    <source>
        <dbReference type="EMBL" id="MDR6104455.1"/>
    </source>
</evidence>
<accession>A0AAJ2ETS3</accession>
<keyword evidence="3 6" id="KW-0812">Transmembrane</keyword>
<feature type="transmembrane region" description="Helical" evidence="6">
    <location>
        <begin position="224"/>
        <end position="242"/>
    </location>
</feature>
<comment type="subcellular location">
    <subcellularLocation>
        <location evidence="6">Cell membrane</location>
        <topology evidence="6">Multi-pass membrane protein</topology>
    </subcellularLocation>
    <subcellularLocation>
        <location evidence="1">Membrane</location>
    </subcellularLocation>
</comment>
<evidence type="ECO:0000256" key="5">
    <source>
        <dbReference type="ARBA" id="ARBA00023136"/>
    </source>
</evidence>
<dbReference type="InterPro" id="IPR045214">
    <property type="entry name" value="Surf1/Surf4"/>
</dbReference>
<comment type="caution">
    <text evidence="7">The sequence shown here is derived from an EMBL/GenBank/DDBJ whole genome shotgun (WGS) entry which is preliminary data.</text>
</comment>
<sequence length="250" mass="27800">MADSGALKPSHRRLWFAGPLVLLLLVILLSLGTWQMKRLYWKEALLSEIELRVHSAPVELGEIEKIAASGGDIEYRTVRLSGVFDHAKERHFFATHQGQTGYYVYTPLKLDDGRDIFVNRGFVPYEMKEPAKREQGQVTGRVTIEGLARAQLASKPSIMLPDNDVGKNIFYWKDIRAMAKSAGVPTDTLVPFFVDANAAPNPGGWPKGGVTLIDLPNNHLQYAITWYGLAAALVFVAGFAYVRDMKGPKK</sequence>
<evidence type="ECO:0000313" key="8">
    <source>
        <dbReference type="Proteomes" id="UP001255601"/>
    </source>
</evidence>
<keyword evidence="4 6" id="KW-1133">Transmembrane helix</keyword>
<evidence type="ECO:0000256" key="2">
    <source>
        <dbReference type="ARBA" id="ARBA00007165"/>
    </source>
</evidence>
<comment type="similarity">
    <text evidence="2 6">Belongs to the SURF1 family.</text>
</comment>
<dbReference type="AlphaFoldDB" id="A0AAJ2ETS3"/>
<gene>
    <name evidence="7" type="ORF">QE369_004652</name>
</gene>